<name>A0AA41VGR2_PAPNU</name>
<feature type="region of interest" description="Disordered" evidence="5">
    <location>
        <begin position="1"/>
        <end position="83"/>
    </location>
</feature>
<organism evidence="7 8">
    <name type="scientific">Papaver nudicaule</name>
    <name type="common">Iceland poppy</name>
    <dbReference type="NCBI Taxonomy" id="74823"/>
    <lineage>
        <taxon>Eukaryota</taxon>
        <taxon>Viridiplantae</taxon>
        <taxon>Streptophyta</taxon>
        <taxon>Embryophyta</taxon>
        <taxon>Tracheophyta</taxon>
        <taxon>Spermatophyta</taxon>
        <taxon>Magnoliopsida</taxon>
        <taxon>Ranunculales</taxon>
        <taxon>Papaveraceae</taxon>
        <taxon>Papaveroideae</taxon>
        <taxon>Papaver</taxon>
    </lineage>
</organism>
<feature type="region of interest" description="Disordered" evidence="5">
    <location>
        <begin position="1033"/>
        <end position="1386"/>
    </location>
</feature>
<sequence>MSFMEDEDDDFGDLYTDVLLPFNTPSQPPPPPQQQQPPLSSDLSDDDDKKPHGDGGSSNSKLPIPSEALVSDRTEERGNFVITEDEDEVVTRVSPKEDASRVLDFGVSVKSEPFVSWAIGDDNQGAGDAGGEVKMERMDMDEQPMIPGLSSSSYPFDPPAAPSRVFEYAEEEAEEPMEAAASKREEDEWDSDSDSEDDLKIVLNEDEHDGMNGKENEGEGDNEDGQGLGIGAGDDQIHQLGEEQELGEDGTKQMGDGSERKEIGEGGGAKGVNGGVMMMPNSGGVRPMYTNQGFHPHHSQFKYVRPGAAMVPGGANVGPGGLQNQVRPLVNMGAVPGTGRGDWRPMGVKGAPPMQKGFQPGFGFPGQRGPEFTLPSHKTVFDIDIDGIEEKTWRYPGVDISDFFNFGLNEEAWKDYCKQLVQLRLESTMQSKIRVYESGRQVQDYDPDLPPELVLAAGGQDTGDNLNPGKIDGGQGDLTGQGRGAAHARPMMPPGRAIQVEGGYGERLPSAETRPQRARDTDSVIEIVLQGSVDDDSSTDNGTNEQLGNEVQGEDLKGDHETEEDIAEQPDNESYDRLPYKSTKEMVREDPFMGSGHTNNTHERDGVPPSPSEAVPVHHRPGPKGHNPGVFGASHEGRRPHGDVRDRYSRLNHEDGRSVNLNHAAVGSKSHDTSKGKSSRSSDGNQTPESSSHVQVDGARGSVSENKDDSHNELATEDSSVGIDEDEISRDVTLTNDATDGQDISKVDQPAVMDVDEAYDLMTTRSSDTSKARSGGSRDYQKKRENGEEEVVQESRPRRMGDIRRRRDEDESNFRKRGSTDRDGRQDVGRNLMAVKVREDSHHPSRESYPNPAHQLHPKTTDFEMRRDGSSAGARQRRDDDMQGRKRERVEEIGSRHGSKARESESNDREEHHLSRKRLENSEWRGRPEKIVGHSQRDRDEYMMNRHESLNDPPSKRRKDEEYPRREQAEKEEYLHGFRTREGSSRRKREADDFMEHRRDDRLRFREKPDDPHFIRHRDESWRPRERDEWQRLKQPHEDIFPNREREEIRGTVRNSRGLEDKPLMGNARTKDESRIVGFEKDFPFKDKKRLNEQSKRREREEDATLLQHRGREDVFASENYTHNEDRNPRHERSSKNSDHSVDNRQWSHKERPKEISRSKESELGDQNTVARSKRKQEESSARYVKVGKGASEQESGNVPTESRVPGQSRTVSSSLSKKNHQEHELPLQHNSRNHRQDASSDDERQNSRRRSKQDNSTSERERTRGTNTKTKETNKKNKNETVSLGSDQPEELVKKTETGDNQHPPNEEKAAGDSERNGDDRGHLDTVAKLKKRSERFKLPLTSEKDATGNRKADAEVVTAHNETAADEAGIKPERPARKRRWTGS</sequence>
<feature type="compositionally biased region" description="Basic and acidic residues" evidence="5">
    <location>
        <begin position="1122"/>
        <end position="1163"/>
    </location>
</feature>
<evidence type="ECO:0000256" key="5">
    <source>
        <dbReference type="SAM" id="MobiDB-lite"/>
    </source>
</evidence>
<dbReference type="GO" id="GO:0006397">
    <property type="term" value="P:mRNA processing"/>
    <property type="evidence" value="ECO:0007669"/>
    <property type="project" value="UniProtKB-KW"/>
</dbReference>
<evidence type="ECO:0000256" key="1">
    <source>
        <dbReference type="ARBA" id="ARBA00004123"/>
    </source>
</evidence>
<feature type="compositionally biased region" description="Basic and acidic residues" evidence="5">
    <location>
        <begin position="859"/>
        <end position="869"/>
    </location>
</feature>
<feature type="compositionally biased region" description="Polar residues" evidence="5">
    <location>
        <begin position="679"/>
        <end position="694"/>
    </location>
</feature>
<evidence type="ECO:0000256" key="3">
    <source>
        <dbReference type="ARBA" id="ARBA00022664"/>
    </source>
</evidence>
<protein>
    <recommendedName>
        <fullName evidence="6">Pre-mRNA polyadenylation factor Fip1 domain-containing protein</fullName>
    </recommendedName>
</protein>
<feature type="compositionally biased region" description="Basic and acidic residues" evidence="5">
    <location>
        <begin position="1258"/>
        <end position="1280"/>
    </location>
</feature>
<feature type="compositionally biased region" description="Acidic residues" evidence="5">
    <location>
        <begin position="187"/>
        <end position="197"/>
    </location>
</feature>
<feature type="compositionally biased region" description="Polar residues" evidence="5">
    <location>
        <begin position="1193"/>
        <end position="1217"/>
    </location>
</feature>
<dbReference type="Proteomes" id="UP001177140">
    <property type="component" value="Unassembled WGS sequence"/>
</dbReference>
<evidence type="ECO:0000259" key="6">
    <source>
        <dbReference type="Pfam" id="PF05182"/>
    </source>
</evidence>
<feature type="compositionally biased region" description="Basic and acidic residues" evidence="5">
    <location>
        <begin position="574"/>
        <end position="591"/>
    </location>
</feature>
<comment type="caution">
    <text evidence="7">The sequence shown here is derived from an EMBL/GenBank/DDBJ whole genome shotgun (WGS) entry which is preliminary data.</text>
</comment>
<feature type="compositionally biased region" description="Basic and acidic residues" evidence="5">
    <location>
        <begin position="1344"/>
        <end position="1356"/>
    </location>
</feature>
<feature type="region of interest" description="Disordered" evidence="5">
    <location>
        <begin position="530"/>
        <end position="993"/>
    </location>
</feature>
<reference evidence="7" key="1">
    <citation type="submission" date="2022-03" db="EMBL/GenBank/DDBJ databases">
        <title>A functionally conserved STORR gene fusion in Papaver species that diverged 16.8 million years ago.</title>
        <authorList>
            <person name="Catania T."/>
        </authorList>
    </citation>
    <scope>NUCLEOTIDE SEQUENCE</scope>
    <source>
        <strain evidence="7">S-191538</strain>
    </source>
</reference>
<feature type="compositionally biased region" description="Basic and acidic residues" evidence="5">
    <location>
        <begin position="635"/>
        <end position="657"/>
    </location>
</feature>
<feature type="compositionally biased region" description="Basic and acidic residues" evidence="5">
    <location>
        <begin position="1033"/>
        <end position="1103"/>
    </location>
</feature>
<feature type="compositionally biased region" description="Basic and acidic residues" evidence="5">
    <location>
        <begin position="1292"/>
        <end position="1329"/>
    </location>
</feature>
<feature type="compositionally biased region" description="Pro residues" evidence="5">
    <location>
        <begin position="26"/>
        <end position="35"/>
    </location>
</feature>
<gene>
    <name evidence="7" type="ORF">MKW94_014492</name>
</gene>
<evidence type="ECO:0000256" key="2">
    <source>
        <dbReference type="ARBA" id="ARBA00007459"/>
    </source>
</evidence>
<feature type="compositionally biased region" description="Basic and acidic residues" evidence="5">
    <location>
        <begin position="876"/>
        <end position="993"/>
    </location>
</feature>
<dbReference type="PANTHER" id="PTHR36884:SF1">
    <property type="entry name" value="FIP1[V]-LIKE PROTEIN"/>
    <property type="match status" value="1"/>
</dbReference>
<dbReference type="GO" id="GO:0003723">
    <property type="term" value="F:RNA binding"/>
    <property type="evidence" value="ECO:0007669"/>
    <property type="project" value="TreeGrafter"/>
</dbReference>
<dbReference type="InterPro" id="IPR007854">
    <property type="entry name" value="Fip1_dom"/>
</dbReference>
<feature type="compositionally biased region" description="Acidic residues" evidence="5">
    <location>
        <begin position="561"/>
        <end position="573"/>
    </location>
</feature>
<feature type="compositionally biased region" description="Basic and acidic residues" evidence="5">
    <location>
        <begin position="198"/>
        <end position="217"/>
    </location>
</feature>
<dbReference type="PANTHER" id="PTHR36884">
    <property type="entry name" value="FIP1[III]-LIKE PROTEIN"/>
    <property type="match status" value="1"/>
</dbReference>
<dbReference type="EMBL" id="JAJJMA010217752">
    <property type="protein sequence ID" value="MCL7040915.1"/>
    <property type="molecule type" value="Genomic_DNA"/>
</dbReference>
<keyword evidence="4" id="KW-0539">Nucleus</keyword>
<dbReference type="GO" id="GO:0016607">
    <property type="term" value="C:nuclear speck"/>
    <property type="evidence" value="ECO:0007669"/>
    <property type="project" value="TreeGrafter"/>
</dbReference>
<evidence type="ECO:0000256" key="4">
    <source>
        <dbReference type="ARBA" id="ARBA00023242"/>
    </source>
</evidence>
<feature type="region of interest" description="Disordered" evidence="5">
    <location>
        <begin position="169"/>
        <end position="274"/>
    </location>
</feature>
<feature type="compositionally biased region" description="Basic and acidic residues" evidence="5">
    <location>
        <begin position="836"/>
        <end position="846"/>
    </location>
</feature>
<dbReference type="InterPro" id="IPR044976">
    <property type="entry name" value="FIPS5/FIPS3-like"/>
</dbReference>
<proteinExistence type="inferred from homology"/>
<keyword evidence="3" id="KW-0507">mRNA processing</keyword>
<comment type="subcellular location">
    <subcellularLocation>
        <location evidence="1">Nucleus</location>
    </subcellularLocation>
</comment>
<feature type="compositionally biased region" description="Acidic residues" evidence="5">
    <location>
        <begin position="1"/>
        <end position="12"/>
    </location>
</feature>
<feature type="domain" description="Pre-mRNA polyadenylation factor Fip1" evidence="6">
    <location>
        <begin position="382"/>
        <end position="424"/>
    </location>
</feature>
<feature type="compositionally biased region" description="Gly residues" evidence="5">
    <location>
        <begin position="265"/>
        <end position="274"/>
    </location>
</feature>
<feature type="compositionally biased region" description="Basic and acidic residues" evidence="5">
    <location>
        <begin position="705"/>
        <end position="714"/>
    </location>
</feature>
<keyword evidence="8" id="KW-1185">Reference proteome</keyword>
<feature type="compositionally biased region" description="Basic and acidic residues" evidence="5">
    <location>
        <begin position="1235"/>
        <end position="1247"/>
    </location>
</feature>
<comment type="similarity">
    <text evidence="2">Belongs to the FIP1 family.</text>
</comment>
<evidence type="ECO:0000313" key="7">
    <source>
        <dbReference type="EMBL" id="MCL7040915.1"/>
    </source>
</evidence>
<dbReference type="Pfam" id="PF05182">
    <property type="entry name" value="Fip1"/>
    <property type="match status" value="1"/>
</dbReference>
<feature type="compositionally biased region" description="Gly residues" evidence="5">
    <location>
        <begin position="473"/>
        <end position="483"/>
    </location>
</feature>
<accession>A0AA41VGR2</accession>
<feature type="compositionally biased region" description="Basic and acidic residues" evidence="5">
    <location>
        <begin position="793"/>
        <end position="828"/>
    </location>
</feature>
<feature type="compositionally biased region" description="Polar residues" evidence="5">
    <location>
        <begin position="539"/>
        <end position="549"/>
    </location>
</feature>
<evidence type="ECO:0000313" key="8">
    <source>
        <dbReference type="Proteomes" id="UP001177140"/>
    </source>
</evidence>
<feature type="region of interest" description="Disordered" evidence="5">
    <location>
        <begin position="473"/>
        <end position="493"/>
    </location>
</feature>